<sequence>MPCLHWTLGTMWVLLVGSCLPPESRICSVLGAVSFEDLVNVDNGVTICKQHTDDDIVADVTCCGVDAGDESENIPPKVPHPSVCLTWRWNLKLLSCTFPTRKMPSASSGTSLLSGACFWTRVLNADSSRPSASTLDNKRKFNFNRFSVLFLIRSFG</sequence>
<evidence type="ECO:0000313" key="2">
    <source>
        <dbReference type="EMBL" id="MXU94067.1"/>
    </source>
</evidence>
<evidence type="ECO:0000256" key="1">
    <source>
        <dbReference type="SAM" id="SignalP"/>
    </source>
</evidence>
<feature type="chain" id="PRO_5025513245" evidence="1">
    <location>
        <begin position="20"/>
        <end position="156"/>
    </location>
</feature>
<name>A0A6B0UW40_IXORI</name>
<proteinExistence type="predicted"/>
<dbReference type="AlphaFoldDB" id="A0A6B0UW40"/>
<organism evidence="2">
    <name type="scientific">Ixodes ricinus</name>
    <name type="common">Common tick</name>
    <name type="synonym">Acarus ricinus</name>
    <dbReference type="NCBI Taxonomy" id="34613"/>
    <lineage>
        <taxon>Eukaryota</taxon>
        <taxon>Metazoa</taxon>
        <taxon>Ecdysozoa</taxon>
        <taxon>Arthropoda</taxon>
        <taxon>Chelicerata</taxon>
        <taxon>Arachnida</taxon>
        <taxon>Acari</taxon>
        <taxon>Parasitiformes</taxon>
        <taxon>Ixodida</taxon>
        <taxon>Ixodoidea</taxon>
        <taxon>Ixodidae</taxon>
        <taxon>Ixodinae</taxon>
        <taxon>Ixodes</taxon>
    </lineage>
</organism>
<keyword evidence="1" id="KW-0732">Signal</keyword>
<reference evidence="2" key="1">
    <citation type="submission" date="2019-12" db="EMBL/GenBank/DDBJ databases">
        <title>An insight into the sialome of adult female Ixodes ricinus ticks feeding for 6 days.</title>
        <authorList>
            <person name="Perner J."/>
            <person name="Ribeiro J.M.C."/>
        </authorList>
    </citation>
    <scope>NUCLEOTIDE SEQUENCE</scope>
    <source>
        <strain evidence="2">Semi-engorged</strain>
        <tissue evidence="2">Salivary glands</tissue>
    </source>
</reference>
<dbReference type="EMBL" id="GIFC01011984">
    <property type="protein sequence ID" value="MXU94067.1"/>
    <property type="molecule type" value="Transcribed_RNA"/>
</dbReference>
<feature type="signal peptide" evidence="1">
    <location>
        <begin position="1"/>
        <end position="19"/>
    </location>
</feature>
<accession>A0A6B0UW40</accession>
<protein>
    <submittedName>
        <fullName evidence="2">Putative secreted protein</fullName>
    </submittedName>
</protein>